<feature type="domain" description="HTH marR-type" evidence="1">
    <location>
        <begin position="1"/>
        <end position="127"/>
    </location>
</feature>
<protein>
    <submittedName>
        <fullName evidence="2">MarR family transcriptional regulator</fullName>
    </submittedName>
</protein>
<organism evidence="2 3">
    <name type="scientific">Nocardioides guangzhouensis</name>
    <dbReference type="NCBI Taxonomy" id="2497878"/>
    <lineage>
        <taxon>Bacteria</taxon>
        <taxon>Bacillati</taxon>
        <taxon>Actinomycetota</taxon>
        <taxon>Actinomycetes</taxon>
        <taxon>Propionibacteriales</taxon>
        <taxon>Nocardioidaceae</taxon>
        <taxon>Nocardioides</taxon>
    </lineage>
</organism>
<dbReference type="InterPro" id="IPR039422">
    <property type="entry name" value="MarR/SlyA-like"/>
</dbReference>
<comment type="caution">
    <text evidence="2">The sequence shown here is derived from an EMBL/GenBank/DDBJ whole genome shotgun (WGS) entry which is preliminary data.</text>
</comment>
<dbReference type="Gene3D" id="1.10.10.10">
    <property type="entry name" value="Winged helix-like DNA-binding domain superfamily/Winged helix DNA-binding domain"/>
    <property type="match status" value="1"/>
</dbReference>
<dbReference type="AlphaFoldDB" id="A0A4Q4ZC60"/>
<dbReference type="PROSITE" id="PS50995">
    <property type="entry name" value="HTH_MARR_2"/>
    <property type="match status" value="1"/>
</dbReference>
<name>A0A4Q4ZC60_9ACTN</name>
<dbReference type="OrthoDB" id="122135at2"/>
<dbReference type="GO" id="GO:0003700">
    <property type="term" value="F:DNA-binding transcription factor activity"/>
    <property type="evidence" value="ECO:0007669"/>
    <property type="project" value="InterPro"/>
</dbReference>
<dbReference type="PANTHER" id="PTHR33164">
    <property type="entry name" value="TRANSCRIPTIONAL REGULATOR, MARR FAMILY"/>
    <property type="match status" value="1"/>
</dbReference>
<dbReference type="EMBL" id="SDKM01000016">
    <property type="protein sequence ID" value="RYP85587.1"/>
    <property type="molecule type" value="Genomic_DNA"/>
</dbReference>
<dbReference type="InterPro" id="IPR036390">
    <property type="entry name" value="WH_DNA-bd_sf"/>
</dbReference>
<reference evidence="2 3" key="1">
    <citation type="submission" date="2019-01" db="EMBL/GenBank/DDBJ databases">
        <title>Nocardioides guangzhouensis sp. nov., an actinobacterium isolated from soil.</title>
        <authorList>
            <person name="Fu Y."/>
            <person name="Cai Y."/>
            <person name="Lin Z."/>
            <person name="Chen P."/>
        </authorList>
    </citation>
    <scope>NUCLEOTIDE SEQUENCE [LARGE SCALE GENOMIC DNA]</scope>
    <source>
        <strain evidence="2 3">130</strain>
    </source>
</reference>
<sequence length="133" mass="15063">MSIAARHVEMRVMRALHEAGHELTLAQGRLMAGIDGEGTRLTDLAARAQITKQSAGFLVDQVERLGYVERVPDPTDARARLVRLAPRGREAQREARHVERQVRHEWEQHLGQERMAALQDALTSLREITDPWA</sequence>
<dbReference type="SUPFAM" id="SSF46785">
    <property type="entry name" value="Winged helix' DNA-binding domain"/>
    <property type="match status" value="1"/>
</dbReference>
<dbReference type="PANTHER" id="PTHR33164:SF57">
    <property type="entry name" value="MARR-FAMILY TRANSCRIPTIONAL REGULATOR"/>
    <property type="match status" value="1"/>
</dbReference>
<dbReference type="SMART" id="SM00347">
    <property type="entry name" value="HTH_MARR"/>
    <property type="match status" value="1"/>
</dbReference>
<accession>A0A4Q4ZC60</accession>
<dbReference type="InterPro" id="IPR000835">
    <property type="entry name" value="HTH_MarR-typ"/>
</dbReference>
<evidence type="ECO:0000313" key="2">
    <source>
        <dbReference type="EMBL" id="RYP85587.1"/>
    </source>
</evidence>
<dbReference type="Proteomes" id="UP000295198">
    <property type="component" value="Unassembled WGS sequence"/>
</dbReference>
<dbReference type="InterPro" id="IPR036388">
    <property type="entry name" value="WH-like_DNA-bd_sf"/>
</dbReference>
<dbReference type="GO" id="GO:0006950">
    <property type="term" value="P:response to stress"/>
    <property type="evidence" value="ECO:0007669"/>
    <property type="project" value="TreeGrafter"/>
</dbReference>
<evidence type="ECO:0000259" key="1">
    <source>
        <dbReference type="PROSITE" id="PS50995"/>
    </source>
</evidence>
<dbReference type="Pfam" id="PF12802">
    <property type="entry name" value="MarR_2"/>
    <property type="match status" value="1"/>
</dbReference>
<evidence type="ECO:0000313" key="3">
    <source>
        <dbReference type="Proteomes" id="UP000295198"/>
    </source>
</evidence>
<keyword evidence="3" id="KW-1185">Reference proteome</keyword>
<proteinExistence type="predicted"/>
<gene>
    <name evidence="2" type="ORF">EKO23_12380</name>
</gene>